<dbReference type="Pfam" id="PF21008">
    <property type="entry name" value="AIF-1"/>
    <property type="match status" value="1"/>
</dbReference>
<sequence length="166" mass="18940">MATPAMRRAFQEARTEFKELSIQELKDYEALFVKYDTGKDGFLDQMELKYMMEKLGHPQTHLGLKAMIKEVDEDLDNMISYKEFLLIFRYAKSGQLKCEGLKAIAGSVNVDEVGVGGAKNFFETKAKAIADNPAERDRAYHEQQKAERQKKAANKAAFKERAAMFQ</sequence>
<reference evidence="6" key="1">
    <citation type="submission" date="2021-01" db="EMBL/GenBank/DDBJ databases">
        <authorList>
            <person name="Corre E."/>
            <person name="Pelletier E."/>
            <person name="Niang G."/>
            <person name="Scheremetjew M."/>
            <person name="Finn R."/>
            <person name="Kale V."/>
            <person name="Holt S."/>
            <person name="Cochrane G."/>
            <person name="Meng A."/>
            <person name="Brown T."/>
            <person name="Cohen L."/>
        </authorList>
    </citation>
    <scope>NUCLEOTIDE SEQUENCE</scope>
    <source>
        <strain evidence="6">DIVA3 518/3/11/1/6</strain>
    </source>
</reference>
<evidence type="ECO:0000259" key="5">
    <source>
        <dbReference type="PROSITE" id="PS50222"/>
    </source>
</evidence>
<organism evidence="6">
    <name type="scientific">Vannella robusta</name>
    <dbReference type="NCBI Taxonomy" id="1487602"/>
    <lineage>
        <taxon>Eukaryota</taxon>
        <taxon>Amoebozoa</taxon>
        <taxon>Discosea</taxon>
        <taxon>Flabellinia</taxon>
        <taxon>Vannellidae</taxon>
        <taxon>Vannella</taxon>
    </lineage>
</organism>
<keyword evidence="2" id="KW-0677">Repeat</keyword>
<evidence type="ECO:0000256" key="3">
    <source>
        <dbReference type="ARBA" id="ARBA00022837"/>
    </source>
</evidence>
<accession>A0A7S4MJZ3</accession>
<dbReference type="FunFam" id="1.10.238.10:FF:000112">
    <property type="entry name" value="EF-hand domain family, member D2"/>
    <property type="match status" value="1"/>
</dbReference>
<dbReference type="PROSITE" id="PS50222">
    <property type="entry name" value="EF_HAND_2"/>
    <property type="match status" value="2"/>
</dbReference>
<evidence type="ECO:0000256" key="4">
    <source>
        <dbReference type="SAM" id="MobiDB-lite"/>
    </source>
</evidence>
<feature type="domain" description="EF-hand" evidence="5">
    <location>
        <begin position="23"/>
        <end position="58"/>
    </location>
</feature>
<feature type="compositionally biased region" description="Basic and acidic residues" evidence="4">
    <location>
        <begin position="133"/>
        <end position="150"/>
    </location>
</feature>
<dbReference type="AlphaFoldDB" id="A0A7S4MJZ3"/>
<dbReference type="EMBL" id="HBKP01016010">
    <property type="protein sequence ID" value="CAE2226544.1"/>
    <property type="molecule type" value="Transcribed_RNA"/>
</dbReference>
<feature type="region of interest" description="Disordered" evidence="4">
    <location>
        <begin position="133"/>
        <end position="153"/>
    </location>
</feature>
<dbReference type="Gene3D" id="1.10.238.10">
    <property type="entry name" value="EF-hand"/>
    <property type="match status" value="1"/>
</dbReference>
<dbReference type="PANTHER" id="PTHR13025">
    <property type="entry name" value="EF-HAND DOMAIN-CONTAINING PROTEIN D"/>
    <property type="match status" value="1"/>
</dbReference>
<dbReference type="InterPro" id="IPR002048">
    <property type="entry name" value="EF_hand_dom"/>
</dbReference>
<gene>
    <name evidence="6" type="ORF">VSP0166_LOCUS11331</name>
</gene>
<dbReference type="SUPFAM" id="SSF47473">
    <property type="entry name" value="EF-hand"/>
    <property type="match status" value="1"/>
</dbReference>
<evidence type="ECO:0000256" key="1">
    <source>
        <dbReference type="ARBA" id="ARBA00022723"/>
    </source>
</evidence>
<dbReference type="SMART" id="SM00054">
    <property type="entry name" value="EFh"/>
    <property type="match status" value="2"/>
</dbReference>
<dbReference type="PANTHER" id="PTHR13025:SF6">
    <property type="entry name" value="EF-HAND DOMAIN-CONTAINING PROTEIN-RELATED"/>
    <property type="match status" value="1"/>
</dbReference>
<dbReference type="InterPro" id="IPR011992">
    <property type="entry name" value="EF-hand-dom_pair"/>
</dbReference>
<name>A0A7S4MJZ3_9EUKA</name>
<evidence type="ECO:0000313" key="6">
    <source>
        <dbReference type="EMBL" id="CAE2226544.1"/>
    </source>
</evidence>
<keyword evidence="1" id="KW-0479">Metal-binding</keyword>
<evidence type="ECO:0000256" key="2">
    <source>
        <dbReference type="ARBA" id="ARBA00022737"/>
    </source>
</evidence>
<proteinExistence type="predicted"/>
<dbReference type="GO" id="GO:0005509">
    <property type="term" value="F:calcium ion binding"/>
    <property type="evidence" value="ECO:0007669"/>
    <property type="project" value="InterPro"/>
</dbReference>
<dbReference type="CDD" id="cd00051">
    <property type="entry name" value="EFh"/>
    <property type="match status" value="1"/>
</dbReference>
<keyword evidence="3" id="KW-0106">Calcium</keyword>
<feature type="domain" description="EF-hand" evidence="5">
    <location>
        <begin position="59"/>
        <end position="94"/>
    </location>
</feature>
<protein>
    <recommendedName>
        <fullName evidence="5">EF-hand domain-containing protein</fullName>
    </recommendedName>
</protein>
<dbReference type="InterPro" id="IPR040365">
    <property type="entry name" value="EFHD1/2"/>
</dbReference>
<dbReference type="InterPro" id="IPR049025">
    <property type="entry name" value="AIF-1_EF_pair"/>
</dbReference>